<dbReference type="Gene3D" id="3.40.50.150">
    <property type="entry name" value="Vaccinia Virus protein VP39"/>
    <property type="match status" value="1"/>
</dbReference>
<keyword evidence="9" id="KW-1185">Reference proteome</keyword>
<feature type="region of interest" description="Disordered" evidence="6">
    <location>
        <begin position="271"/>
        <end position="332"/>
    </location>
</feature>
<name>A0ABW0GQ82_9MICO</name>
<evidence type="ECO:0000256" key="4">
    <source>
        <dbReference type="ARBA" id="ARBA00022679"/>
    </source>
</evidence>
<dbReference type="InterPro" id="IPR022642">
    <property type="entry name" value="CheR_C"/>
</dbReference>
<evidence type="ECO:0000313" key="9">
    <source>
        <dbReference type="Proteomes" id="UP001596122"/>
    </source>
</evidence>
<dbReference type="InterPro" id="IPR022641">
    <property type="entry name" value="CheR_N"/>
</dbReference>
<evidence type="ECO:0000256" key="1">
    <source>
        <dbReference type="ARBA" id="ARBA00001541"/>
    </source>
</evidence>
<organism evidence="8 9">
    <name type="scientific">Aquipuribacter nitratireducens</name>
    <dbReference type="NCBI Taxonomy" id="650104"/>
    <lineage>
        <taxon>Bacteria</taxon>
        <taxon>Bacillati</taxon>
        <taxon>Actinomycetota</taxon>
        <taxon>Actinomycetes</taxon>
        <taxon>Micrococcales</taxon>
        <taxon>Intrasporangiaceae</taxon>
        <taxon>Aquipuribacter</taxon>
    </lineage>
</organism>
<sequence>MPDSRPAMSPADAIWVRELVRRRSAIVLDESKQYLIDTRLAPIVRSEGLGGVGELVARARAGDRRVVGLVVDAMTTNETSWFRDNGPFELLRTAVLPYLVRARGSERRLRIWSAACSSGQEAYSVAMLCTEVVPPGWSVEIIGTDLSPAMVARAREGRFSQLEVNRGLPASHLVRWFTRDGAHWRVAPELQRMTSFREGNLAEPFTDLGRFDVVLLRNVLIYFDGATKVDILRRVRGVTRPDGVLLLGAAESALGLDVGWNRETVAGSSVLRQDGAPSLSTTRAVPSLPPAGGVRPPLPRQAPGTRPLVGAPKPVRPLPTTRTRTHLSPGGR</sequence>
<dbReference type="CDD" id="cd02440">
    <property type="entry name" value="AdoMet_MTases"/>
    <property type="match status" value="1"/>
</dbReference>
<comment type="catalytic activity">
    <reaction evidence="1">
        <text>L-glutamyl-[protein] + S-adenosyl-L-methionine = [protein]-L-glutamate 5-O-methyl ester + S-adenosyl-L-homocysteine</text>
        <dbReference type="Rhea" id="RHEA:24452"/>
        <dbReference type="Rhea" id="RHEA-COMP:10208"/>
        <dbReference type="Rhea" id="RHEA-COMP:10311"/>
        <dbReference type="ChEBI" id="CHEBI:29973"/>
        <dbReference type="ChEBI" id="CHEBI:57856"/>
        <dbReference type="ChEBI" id="CHEBI:59789"/>
        <dbReference type="ChEBI" id="CHEBI:82795"/>
        <dbReference type="EC" id="2.1.1.80"/>
    </reaction>
</comment>
<dbReference type="InterPro" id="IPR036804">
    <property type="entry name" value="CheR_N_sf"/>
</dbReference>
<dbReference type="InterPro" id="IPR000780">
    <property type="entry name" value="CheR_MeTrfase"/>
</dbReference>
<reference evidence="9" key="1">
    <citation type="journal article" date="2019" name="Int. J. Syst. Evol. Microbiol.">
        <title>The Global Catalogue of Microorganisms (GCM) 10K type strain sequencing project: providing services to taxonomists for standard genome sequencing and annotation.</title>
        <authorList>
            <consortium name="The Broad Institute Genomics Platform"/>
            <consortium name="The Broad Institute Genome Sequencing Center for Infectious Disease"/>
            <person name="Wu L."/>
            <person name="Ma J."/>
        </authorList>
    </citation>
    <scope>NUCLEOTIDE SEQUENCE [LARGE SCALE GENOMIC DNA]</scope>
    <source>
        <strain evidence="9">CCUG 43114</strain>
    </source>
</reference>
<dbReference type="SUPFAM" id="SSF47757">
    <property type="entry name" value="Chemotaxis receptor methyltransferase CheR, N-terminal domain"/>
    <property type="match status" value="1"/>
</dbReference>
<dbReference type="GO" id="GO:0032259">
    <property type="term" value="P:methylation"/>
    <property type="evidence" value="ECO:0007669"/>
    <property type="project" value="UniProtKB-KW"/>
</dbReference>
<dbReference type="InterPro" id="IPR050903">
    <property type="entry name" value="Bact_Chemotaxis_MeTrfase"/>
</dbReference>
<keyword evidence="3 8" id="KW-0489">Methyltransferase</keyword>
<dbReference type="PANTHER" id="PTHR24422:SF21">
    <property type="entry name" value="CHEMOTAXIS PROTEIN METHYLTRANSFERASE 1"/>
    <property type="match status" value="1"/>
</dbReference>
<evidence type="ECO:0000259" key="7">
    <source>
        <dbReference type="PROSITE" id="PS50123"/>
    </source>
</evidence>
<dbReference type="Pfam" id="PF01739">
    <property type="entry name" value="CheR"/>
    <property type="match status" value="1"/>
</dbReference>
<feature type="domain" description="CheR-type methyltransferase" evidence="7">
    <location>
        <begin position="1"/>
        <end position="252"/>
    </location>
</feature>
<proteinExistence type="predicted"/>
<dbReference type="EMBL" id="JBHSLD010000009">
    <property type="protein sequence ID" value="MFC5381091.1"/>
    <property type="molecule type" value="Genomic_DNA"/>
</dbReference>
<dbReference type="RefSeq" id="WP_340270460.1">
    <property type="nucleotide sequence ID" value="NZ_JBBEOG010000007.1"/>
</dbReference>
<evidence type="ECO:0000256" key="6">
    <source>
        <dbReference type="SAM" id="MobiDB-lite"/>
    </source>
</evidence>
<protein>
    <recommendedName>
        <fullName evidence="2">protein-glutamate O-methyltransferase</fullName>
        <ecNumber evidence="2">2.1.1.80</ecNumber>
    </recommendedName>
</protein>
<dbReference type="Gene3D" id="1.10.155.10">
    <property type="entry name" value="Chemotaxis receptor methyltransferase CheR, N-terminal domain"/>
    <property type="match status" value="1"/>
</dbReference>
<comment type="caution">
    <text evidence="8">The sequence shown here is derived from an EMBL/GenBank/DDBJ whole genome shotgun (WGS) entry which is preliminary data.</text>
</comment>
<dbReference type="Pfam" id="PF03705">
    <property type="entry name" value="CheR_N"/>
    <property type="match status" value="1"/>
</dbReference>
<dbReference type="EC" id="2.1.1.80" evidence="2"/>
<dbReference type="PRINTS" id="PR00996">
    <property type="entry name" value="CHERMTFRASE"/>
</dbReference>
<keyword evidence="5" id="KW-0949">S-adenosyl-L-methionine</keyword>
<evidence type="ECO:0000256" key="3">
    <source>
        <dbReference type="ARBA" id="ARBA00022603"/>
    </source>
</evidence>
<evidence type="ECO:0000256" key="2">
    <source>
        <dbReference type="ARBA" id="ARBA00012534"/>
    </source>
</evidence>
<dbReference type="GO" id="GO:0008168">
    <property type="term" value="F:methyltransferase activity"/>
    <property type="evidence" value="ECO:0007669"/>
    <property type="project" value="UniProtKB-KW"/>
</dbReference>
<evidence type="ECO:0000256" key="5">
    <source>
        <dbReference type="ARBA" id="ARBA00022691"/>
    </source>
</evidence>
<dbReference type="InterPro" id="IPR029063">
    <property type="entry name" value="SAM-dependent_MTases_sf"/>
</dbReference>
<gene>
    <name evidence="8" type="ORF">ACFPJ6_09835</name>
</gene>
<dbReference type="PANTHER" id="PTHR24422">
    <property type="entry name" value="CHEMOTAXIS PROTEIN METHYLTRANSFERASE"/>
    <property type="match status" value="1"/>
</dbReference>
<evidence type="ECO:0000313" key="8">
    <source>
        <dbReference type="EMBL" id="MFC5381091.1"/>
    </source>
</evidence>
<dbReference type="SUPFAM" id="SSF53335">
    <property type="entry name" value="S-adenosyl-L-methionine-dependent methyltransferases"/>
    <property type="match status" value="1"/>
</dbReference>
<accession>A0ABW0GQ82</accession>
<dbReference type="SMART" id="SM00138">
    <property type="entry name" value="MeTrc"/>
    <property type="match status" value="1"/>
</dbReference>
<dbReference type="PROSITE" id="PS50123">
    <property type="entry name" value="CHER"/>
    <property type="match status" value="1"/>
</dbReference>
<keyword evidence="4" id="KW-0808">Transferase</keyword>
<dbReference type="Proteomes" id="UP001596122">
    <property type="component" value="Unassembled WGS sequence"/>
</dbReference>